<proteinExistence type="predicted"/>
<protein>
    <submittedName>
        <fullName evidence="2">Uncharacterized protein DUF3450</fullName>
    </submittedName>
</protein>
<dbReference type="EMBL" id="SOBT01000008">
    <property type="protein sequence ID" value="TDU30800.1"/>
    <property type="molecule type" value="Genomic_DNA"/>
</dbReference>
<reference evidence="2 3" key="1">
    <citation type="submission" date="2019-03" db="EMBL/GenBank/DDBJ databases">
        <title>Genomic Encyclopedia of Type Strains, Phase IV (KMG-IV): sequencing the most valuable type-strain genomes for metagenomic binning, comparative biology and taxonomic classification.</title>
        <authorList>
            <person name="Goeker M."/>
        </authorList>
    </citation>
    <scope>NUCLEOTIDE SEQUENCE [LARGE SCALE GENOMIC DNA]</scope>
    <source>
        <strain evidence="2 3">DSM 26377</strain>
    </source>
</reference>
<accession>A0A4R7PC56</accession>
<keyword evidence="3" id="KW-1185">Reference proteome</keyword>
<name>A0A4R7PC56_9GAMM</name>
<dbReference type="PIRSF" id="PIRSF028069">
    <property type="entry name" value="UCP028069"/>
    <property type="match status" value="1"/>
</dbReference>
<organism evidence="2 3">
    <name type="scientific">Panacagrimonas perspica</name>
    <dbReference type="NCBI Taxonomy" id="381431"/>
    <lineage>
        <taxon>Bacteria</taxon>
        <taxon>Pseudomonadati</taxon>
        <taxon>Pseudomonadota</taxon>
        <taxon>Gammaproteobacteria</taxon>
        <taxon>Nevskiales</taxon>
        <taxon>Nevskiaceae</taxon>
        <taxon>Panacagrimonas</taxon>
    </lineage>
</organism>
<sequence length="253" mass="28642">MRMKFRRGWTCALLITALGTAVAQTDPMGKAIDATVESNRASRASQDKIDKLDDQTRAMLDRYRSASWQAQQLTVYANQLGELVSAQDAEKASLNRQIDEMERTERELLPLMLRMVEGLEKFIALDLPFLATERRERLESVKKLMGDPGANNADKFKRVLEAWQLEAEYGRSLGAERMEVENRTVDVLRVGRTAMFYLSADGKQAGAWDAEQKKWVELPHEHVSEIRHGLRMARETAAPDLLRLPMPAPRAGS</sequence>
<evidence type="ECO:0000313" key="3">
    <source>
        <dbReference type="Proteomes" id="UP000295341"/>
    </source>
</evidence>
<evidence type="ECO:0000313" key="2">
    <source>
        <dbReference type="EMBL" id="TDU30800.1"/>
    </source>
</evidence>
<dbReference type="Pfam" id="PF11932">
    <property type="entry name" value="DUF3450"/>
    <property type="match status" value="1"/>
</dbReference>
<gene>
    <name evidence="2" type="ORF">DFR24_0156</name>
</gene>
<dbReference type="AlphaFoldDB" id="A0A4R7PC56"/>
<feature type="chain" id="PRO_5020664011" evidence="1">
    <location>
        <begin position="24"/>
        <end position="253"/>
    </location>
</feature>
<comment type="caution">
    <text evidence="2">The sequence shown here is derived from an EMBL/GenBank/DDBJ whole genome shotgun (WGS) entry which is preliminary data.</text>
</comment>
<keyword evidence="1" id="KW-0732">Signal</keyword>
<dbReference type="Proteomes" id="UP000295341">
    <property type="component" value="Unassembled WGS sequence"/>
</dbReference>
<feature type="signal peptide" evidence="1">
    <location>
        <begin position="1"/>
        <end position="23"/>
    </location>
</feature>
<dbReference type="InterPro" id="IPR016866">
    <property type="entry name" value="UCP028069"/>
</dbReference>
<evidence type="ECO:0000256" key="1">
    <source>
        <dbReference type="SAM" id="SignalP"/>
    </source>
</evidence>